<name>A0A645IGJ0_9ZZZZ</name>
<accession>A0A645IGJ0</accession>
<proteinExistence type="predicted"/>
<evidence type="ECO:0000313" key="1">
    <source>
        <dbReference type="EMBL" id="MPN49579.1"/>
    </source>
</evidence>
<reference evidence="1" key="1">
    <citation type="submission" date="2019-08" db="EMBL/GenBank/DDBJ databases">
        <authorList>
            <person name="Kucharzyk K."/>
            <person name="Murdoch R.W."/>
            <person name="Higgins S."/>
            <person name="Loffler F."/>
        </authorList>
    </citation>
    <scope>NUCLEOTIDE SEQUENCE</scope>
</reference>
<sequence>MTLGMTLGMNRAYGVGTLRACLLDVLHLFAHLLDQHLHVDADAGQLQRG</sequence>
<protein>
    <submittedName>
        <fullName evidence="1">Uncharacterized protein</fullName>
    </submittedName>
</protein>
<gene>
    <name evidence="1" type="ORF">SDC9_197201</name>
</gene>
<dbReference type="AlphaFoldDB" id="A0A645IGJ0"/>
<dbReference type="EMBL" id="VSSQ01112952">
    <property type="protein sequence ID" value="MPN49579.1"/>
    <property type="molecule type" value="Genomic_DNA"/>
</dbReference>
<organism evidence="1">
    <name type="scientific">bioreactor metagenome</name>
    <dbReference type="NCBI Taxonomy" id="1076179"/>
    <lineage>
        <taxon>unclassified sequences</taxon>
        <taxon>metagenomes</taxon>
        <taxon>ecological metagenomes</taxon>
    </lineage>
</organism>
<comment type="caution">
    <text evidence="1">The sequence shown here is derived from an EMBL/GenBank/DDBJ whole genome shotgun (WGS) entry which is preliminary data.</text>
</comment>